<dbReference type="GO" id="GO:0035269">
    <property type="term" value="P:protein O-linked glycosylation via mannose"/>
    <property type="evidence" value="ECO:0007669"/>
    <property type="project" value="TreeGrafter"/>
</dbReference>
<dbReference type="Pfam" id="PF14559">
    <property type="entry name" value="TPR_19"/>
    <property type="match status" value="1"/>
</dbReference>
<accession>A0A563UEB7</accession>
<feature type="signal peptide" evidence="2">
    <location>
        <begin position="1"/>
        <end position="22"/>
    </location>
</feature>
<dbReference type="GO" id="GO:0000030">
    <property type="term" value="F:mannosyltransferase activity"/>
    <property type="evidence" value="ECO:0007669"/>
    <property type="project" value="TreeGrafter"/>
</dbReference>
<evidence type="ECO:0000256" key="1">
    <source>
        <dbReference type="PROSITE-ProRule" id="PRU00339"/>
    </source>
</evidence>
<evidence type="ECO:0000313" key="3">
    <source>
        <dbReference type="EMBL" id="TWR29701.1"/>
    </source>
</evidence>
<feature type="repeat" description="TPR" evidence="1">
    <location>
        <begin position="97"/>
        <end position="130"/>
    </location>
</feature>
<keyword evidence="2" id="KW-0732">Signal</keyword>
<feature type="repeat" description="TPR" evidence="1">
    <location>
        <begin position="26"/>
        <end position="59"/>
    </location>
</feature>
<comment type="caution">
    <text evidence="3">The sequence shown here is derived from an EMBL/GenBank/DDBJ whole genome shotgun (WGS) entry which is preliminary data.</text>
</comment>
<dbReference type="SUPFAM" id="SSF48452">
    <property type="entry name" value="TPR-like"/>
    <property type="match status" value="1"/>
</dbReference>
<dbReference type="AlphaFoldDB" id="A0A563UEB7"/>
<sequence length="333" mass="36857">MNLFIRVLTALSCLILSIGALAQSAPNDPVKEGQQLTAAKKYAEAIEKYKAALTAEPTNANANYQMAYALYLSGKGASGIPYLDKAVKGNTSPQFIAGAYSLLGSIYSSNKQLPLAIEAYKNGIKEDTANKRIYYNLGIVYYRSKLYNDAQQTLLKALQLDNHYTDAQRMYALAAFHQNKRVDAVLGFCRFLQLEPNTTRSAEAFGNLQAILQGGALKPEQGYRPDAATKLAANWQMQLVGKALLGFATRRYASPTDLLTAQLKAVFEAAANDNKYKYAFANYYKALSQSDNVEAFARIISLKAIPENQKWLDSNRDKKLSYEDWMKSTAVTL</sequence>
<reference evidence="3 4" key="1">
    <citation type="submission" date="2019-07" db="EMBL/GenBank/DDBJ databases">
        <authorList>
            <person name="Kim J."/>
        </authorList>
    </citation>
    <scope>NUCLEOTIDE SEQUENCE [LARGE SCALE GENOMIC DNA]</scope>
    <source>
        <strain evidence="4">dk17</strain>
    </source>
</reference>
<evidence type="ECO:0000313" key="4">
    <source>
        <dbReference type="Proteomes" id="UP000320042"/>
    </source>
</evidence>
<dbReference type="InterPro" id="IPR018247">
    <property type="entry name" value="EF_Hand_1_Ca_BS"/>
</dbReference>
<feature type="repeat" description="TPR" evidence="1">
    <location>
        <begin position="131"/>
        <end position="164"/>
    </location>
</feature>
<keyword evidence="1" id="KW-0802">TPR repeat</keyword>
<keyword evidence="4" id="KW-1185">Reference proteome</keyword>
<dbReference type="InterPro" id="IPR011990">
    <property type="entry name" value="TPR-like_helical_dom_sf"/>
</dbReference>
<dbReference type="PANTHER" id="PTHR44395">
    <property type="match status" value="1"/>
</dbReference>
<dbReference type="SMART" id="SM00028">
    <property type="entry name" value="TPR"/>
    <property type="match status" value="4"/>
</dbReference>
<dbReference type="EMBL" id="VOEJ01000003">
    <property type="protein sequence ID" value="TWR29701.1"/>
    <property type="molecule type" value="Genomic_DNA"/>
</dbReference>
<organism evidence="3 4">
    <name type="scientific">Mucilaginibacter pallidiroseus</name>
    <dbReference type="NCBI Taxonomy" id="2599295"/>
    <lineage>
        <taxon>Bacteria</taxon>
        <taxon>Pseudomonadati</taxon>
        <taxon>Bacteroidota</taxon>
        <taxon>Sphingobacteriia</taxon>
        <taxon>Sphingobacteriales</taxon>
        <taxon>Sphingobacteriaceae</taxon>
        <taxon>Mucilaginibacter</taxon>
    </lineage>
</organism>
<dbReference type="InterPro" id="IPR019734">
    <property type="entry name" value="TPR_rpt"/>
</dbReference>
<feature type="chain" id="PRO_5022150813" evidence="2">
    <location>
        <begin position="23"/>
        <end position="333"/>
    </location>
</feature>
<proteinExistence type="predicted"/>
<dbReference type="OrthoDB" id="793001at2"/>
<dbReference type="Proteomes" id="UP000320042">
    <property type="component" value="Unassembled WGS sequence"/>
</dbReference>
<dbReference type="RefSeq" id="WP_146381256.1">
    <property type="nucleotide sequence ID" value="NZ_VOEJ01000003.1"/>
</dbReference>
<dbReference type="Pfam" id="PF13414">
    <property type="entry name" value="TPR_11"/>
    <property type="match status" value="1"/>
</dbReference>
<name>A0A563UEB7_9SPHI</name>
<gene>
    <name evidence="3" type="ORF">FPZ43_07515</name>
</gene>
<dbReference type="PROSITE" id="PS50005">
    <property type="entry name" value="TPR"/>
    <property type="match status" value="3"/>
</dbReference>
<dbReference type="Gene3D" id="1.25.40.10">
    <property type="entry name" value="Tetratricopeptide repeat domain"/>
    <property type="match status" value="2"/>
</dbReference>
<dbReference type="PANTHER" id="PTHR44395:SF1">
    <property type="entry name" value="PROTEIN O-MANNOSYL-TRANSFERASE TMTC3"/>
    <property type="match status" value="1"/>
</dbReference>
<protein>
    <submittedName>
        <fullName evidence="3">Tetratricopeptide repeat protein</fullName>
    </submittedName>
</protein>
<evidence type="ECO:0000256" key="2">
    <source>
        <dbReference type="SAM" id="SignalP"/>
    </source>
</evidence>
<dbReference type="PROSITE" id="PS00018">
    <property type="entry name" value="EF_HAND_1"/>
    <property type="match status" value="1"/>
</dbReference>